<evidence type="ECO:0000313" key="1">
    <source>
        <dbReference type="EMBL" id="DBA33709.1"/>
    </source>
</evidence>
<accession>A0AAV3B0E0</accession>
<dbReference type="EMBL" id="DYDO01000001">
    <property type="protein sequence ID" value="DBA33709.1"/>
    <property type="molecule type" value="Genomic_DNA"/>
</dbReference>
<gene>
    <name evidence="1" type="ORF">GDO54_001349</name>
</gene>
<organism evidence="1 2">
    <name type="scientific">Pyxicephalus adspersus</name>
    <name type="common">African bullfrog</name>
    <dbReference type="NCBI Taxonomy" id="30357"/>
    <lineage>
        <taxon>Eukaryota</taxon>
        <taxon>Metazoa</taxon>
        <taxon>Chordata</taxon>
        <taxon>Craniata</taxon>
        <taxon>Vertebrata</taxon>
        <taxon>Euteleostomi</taxon>
        <taxon>Amphibia</taxon>
        <taxon>Batrachia</taxon>
        <taxon>Anura</taxon>
        <taxon>Neobatrachia</taxon>
        <taxon>Ranoidea</taxon>
        <taxon>Pyxicephalidae</taxon>
        <taxon>Pyxicephalinae</taxon>
        <taxon>Pyxicephalus</taxon>
    </lineage>
</organism>
<sequence length="93" mass="10789">MKHTLYHPIYKICAFADSNSFRHITSSANRPAHVPPQRFCKLCNTQTRWLKAQNILKCSPTAQDAWCLVRFFKILSLGADWLLDVPVFYSRCT</sequence>
<proteinExistence type="predicted"/>
<dbReference type="AlphaFoldDB" id="A0AAV3B0E0"/>
<protein>
    <submittedName>
        <fullName evidence="1">Uncharacterized protein</fullName>
    </submittedName>
</protein>
<comment type="caution">
    <text evidence="1">The sequence shown here is derived from an EMBL/GenBank/DDBJ whole genome shotgun (WGS) entry which is preliminary data.</text>
</comment>
<dbReference type="Proteomes" id="UP001181693">
    <property type="component" value="Unassembled WGS sequence"/>
</dbReference>
<evidence type="ECO:0000313" key="2">
    <source>
        <dbReference type="Proteomes" id="UP001181693"/>
    </source>
</evidence>
<reference evidence="1" key="1">
    <citation type="thesis" date="2020" institute="ProQuest LLC" country="789 East Eisenhower Parkway, Ann Arbor, MI, USA">
        <title>Comparative Genomics and Chromosome Evolution.</title>
        <authorList>
            <person name="Mudd A.B."/>
        </authorList>
    </citation>
    <scope>NUCLEOTIDE SEQUENCE</scope>
    <source>
        <strain evidence="1">1538</strain>
        <tissue evidence="1">Blood</tissue>
    </source>
</reference>
<keyword evidence="2" id="KW-1185">Reference proteome</keyword>
<name>A0AAV3B0E0_PYXAD</name>